<sequence length="103" mass="11553">MSRYDGKPFLRLLELYVLNSIGELSDLDANRLRELEPGLRETYGVSGSWVEIVGAVMEFKPSLPDKIRDLWFATIARSNARGDAPDPEQFACAFVDANFAEGR</sequence>
<accession>A0ABP9AYR7</accession>
<keyword evidence="2" id="KW-1185">Reference proteome</keyword>
<dbReference type="EMBL" id="BAABJE010000002">
    <property type="protein sequence ID" value="GAA4786862.1"/>
    <property type="molecule type" value="Genomic_DNA"/>
</dbReference>
<organism evidence="1 2">
    <name type="scientific">Lysobacter hankyongensis</name>
    <dbReference type="NCBI Taxonomy" id="1176535"/>
    <lineage>
        <taxon>Bacteria</taxon>
        <taxon>Pseudomonadati</taxon>
        <taxon>Pseudomonadota</taxon>
        <taxon>Gammaproteobacteria</taxon>
        <taxon>Lysobacterales</taxon>
        <taxon>Lysobacteraceae</taxon>
        <taxon>Lysobacter</taxon>
    </lineage>
</organism>
<evidence type="ECO:0000313" key="1">
    <source>
        <dbReference type="EMBL" id="GAA4786862.1"/>
    </source>
</evidence>
<protein>
    <submittedName>
        <fullName evidence="1">Uncharacterized protein</fullName>
    </submittedName>
</protein>
<gene>
    <name evidence="1" type="ORF">GCM10023307_09810</name>
</gene>
<dbReference type="RefSeq" id="WP_345302186.1">
    <property type="nucleotide sequence ID" value="NZ_BAABJE010000002.1"/>
</dbReference>
<dbReference type="Proteomes" id="UP001499959">
    <property type="component" value="Unassembled WGS sequence"/>
</dbReference>
<name>A0ABP9AYR7_9GAMM</name>
<evidence type="ECO:0000313" key="2">
    <source>
        <dbReference type="Proteomes" id="UP001499959"/>
    </source>
</evidence>
<proteinExistence type="predicted"/>
<comment type="caution">
    <text evidence="1">The sequence shown here is derived from an EMBL/GenBank/DDBJ whole genome shotgun (WGS) entry which is preliminary data.</text>
</comment>
<reference evidence="2" key="1">
    <citation type="journal article" date="2019" name="Int. J. Syst. Evol. Microbiol.">
        <title>The Global Catalogue of Microorganisms (GCM) 10K type strain sequencing project: providing services to taxonomists for standard genome sequencing and annotation.</title>
        <authorList>
            <consortium name="The Broad Institute Genomics Platform"/>
            <consortium name="The Broad Institute Genome Sequencing Center for Infectious Disease"/>
            <person name="Wu L."/>
            <person name="Ma J."/>
        </authorList>
    </citation>
    <scope>NUCLEOTIDE SEQUENCE [LARGE SCALE GENOMIC DNA]</scope>
    <source>
        <strain evidence="2">JCM 18204</strain>
    </source>
</reference>